<keyword evidence="3" id="KW-1185">Reference proteome</keyword>
<proteinExistence type="predicted"/>
<sequence>MKSVDRPPLNPKRITIESSQECFSVDIPRAAAPEGSANPSVAGSRPQHRKRPAVRGGPPTFPPQDDDDDFMPPKKKPNVSVPTKQHRSSPRLSRPDPRGIKKSVKKVVTKKKKVKASPCQRQAVVRKGFSEILDMTLDSIGSRSHLCWLMDKLDPKDMTIRPGPGKELKITKETVCLILGLPCAGGGKPLGVDAAAAADRLRSSLGLTKDEFTISKLQDRLRLGLASKNYDKYFHYDIWMLHRRTFPKRDRYMLCTARENHGLRTPPGSEATRHEDTPGCHGPSAPAPESHAPQPPPSNTKDCHAHADDRRHCDFFSQLSEQDRYMPRTPSEFRDRVNISIQFPRIKDMLSSKIQQLPALERLKFEAKLAAHDQAVEQQIATIKDCLTSIVDKQFDLKDTFYEMVDDVLRAEATNNDETSQPSNDHDHAAQEPCTDSGTQLSPGTQLDTPMTGTQAEIIYERQQHMRRSFEACPDDSDTEAPDDALAAANELMTNLNIAAQGISERTSTSPPAEPGLPKFDVTPQTKASLSLGSQITNCSSPSNEFQPKSMQYGSEVIGGVIQPDNGPVFDETPCGHRSSVPPTTPIANIVKPTRTKNALALCEFLCTRDVEIDRTVMDFGGYTSTCQDVKESFADGASLDSVFMQYFIECVRSDDSANLPSSNTSRLILDTNVRAIINIEELEQHSQNPQTFDPVILQNYLVTTLPSHPGLEGIKTIMVPMLRGGHWSLYVVNTVRLIMNRLNKALQRVRPKSSIPKFGNYKIDLAPNCPTMNPGSNDCGFFVTTYIQFYDYRNASILLFLDPDMSREHRSLLLHYLTFHRNNKSLPLPSDMQRFCHADH</sequence>
<evidence type="ECO:0000256" key="1">
    <source>
        <dbReference type="SAM" id="MobiDB-lite"/>
    </source>
</evidence>
<feature type="region of interest" description="Disordered" evidence="1">
    <location>
        <begin position="1"/>
        <end position="115"/>
    </location>
</feature>
<name>A0AAQ3XD46_PASNO</name>
<dbReference type="EMBL" id="CP144753">
    <property type="protein sequence ID" value="WVZ93386.1"/>
    <property type="molecule type" value="Genomic_DNA"/>
</dbReference>
<dbReference type="InterPro" id="IPR038765">
    <property type="entry name" value="Papain-like_cys_pep_sf"/>
</dbReference>
<gene>
    <name evidence="2" type="ORF">U9M48_039369</name>
</gene>
<organism evidence="2 3">
    <name type="scientific">Paspalum notatum var. saurae</name>
    <dbReference type="NCBI Taxonomy" id="547442"/>
    <lineage>
        <taxon>Eukaryota</taxon>
        <taxon>Viridiplantae</taxon>
        <taxon>Streptophyta</taxon>
        <taxon>Embryophyta</taxon>
        <taxon>Tracheophyta</taxon>
        <taxon>Spermatophyta</taxon>
        <taxon>Magnoliopsida</taxon>
        <taxon>Liliopsida</taxon>
        <taxon>Poales</taxon>
        <taxon>Poaceae</taxon>
        <taxon>PACMAD clade</taxon>
        <taxon>Panicoideae</taxon>
        <taxon>Andropogonodae</taxon>
        <taxon>Paspaleae</taxon>
        <taxon>Paspalinae</taxon>
        <taxon>Paspalum</taxon>
    </lineage>
</organism>
<feature type="compositionally biased region" description="Low complexity" evidence="1">
    <location>
        <begin position="283"/>
        <end position="292"/>
    </location>
</feature>
<protein>
    <recommendedName>
        <fullName evidence="4">Ubiquitin-like protease family profile domain-containing protein</fullName>
    </recommendedName>
</protein>
<reference evidence="2 3" key="1">
    <citation type="submission" date="2024-02" db="EMBL/GenBank/DDBJ databases">
        <title>High-quality chromosome-scale genome assembly of Pensacola bahiagrass (Paspalum notatum Flugge var. saurae).</title>
        <authorList>
            <person name="Vega J.M."/>
            <person name="Podio M."/>
            <person name="Orjuela J."/>
            <person name="Siena L.A."/>
            <person name="Pessino S.C."/>
            <person name="Combes M.C."/>
            <person name="Mariac C."/>
            <person name="Albertini E."/>
            <person name="Pupilli F."/>
            <person name="Ortiz J.P.A."/>
            <person name="Leblanc O."/>
        </authorList>
    </citation>
    <scope>NUCLEOTIDE SEQUENCE [LARGE SCALE GENOMIC DNA]</scope>
    <source>
        <strain evidence="2">R1</strain>
        <tissue evidence="2">Leaf</tissue>
    </source>
</reference>
<feature type="region of interest" description="Disordered" evidence="1">
    <location>
        <begin position="260"/>
        <end position="305"/>
    </location>
</feature>
<evidence type="ECO:0000313" key="2">
    <source>
        <dbReference type="EMBL" id="WVZ93386.1"/>
    </source>
</evidence>
<dbReference type="SUPFAM" id="SSF54001">
    <property type="entry name" value="Cysteine proteinases"/>
    <property type="match status" value="1"/>
</dbReference>
<evidence type="ECO:0008006" key="4">
    <source>
        <dbReference type="Google" id="ProtNLM"/>
    </source>
</evidence>
<dbReference type="Proteomes" id="UP001341281">
    <property type="component" value="Chromosome 09"/>
</dbReference>
<feature type="region of interest" description="Disordered" evidence="1">
    <location>
        <begin position="415"/>
        <end position="450"/>
    </location>
</feature>
<dbReference type="Gene3D" id="3.40.395.10">
    <property type="entry name" value="Adenoviral Proteinase, Chain A"/>
    <property type="match status" value="1"/>
</dbReference>
<feature type="compositionally biased region" description="Basic residues" evidence="1">
    <location>
        <begin position="100"/>
        <end position="115"/>
    </location>
</feature>
<evidence type="ECO:0000313" key="3">
    <source>
        <dbReference type="Proteomes" id="UP001341281"/>
    </source>
</evidence>
<dbReference type="AlphaFoldDB" id="A0AAQ3XD46"/>
<feature type="compositionally biased region" description="Polar residues" evidence="1">
    <location>
        <begin position="434"/>
        <end position="450"/>
    </location>
</feature>
<accession>A0AAQ3XD46</accession>